<dbReference type="InterPro" id="IPR043128">
    <property type="entry name" value="Rev_trsase/Diguanyl_cyclase"/>
</dbReference>
<dbReference type="PANTHER" id="PTHR37984:SF8">
    <property type="entry name" value="CCHC-TYPE DOMAIN-CONTAINING PROTEIN"/>
    <property type="match status" value="1"/>
</dbReference>
<evidence type="ECO:0000256" key="1">
    <source>
        <dbReference type="SAM" id="MobiDB-lite"/>
    </source>
</evidence>
<dbReference type="Gene3D" id="3.10.20.370">
    <property type="match status" value="1"/>
</dbReference>
<dbReference type="PANTHER" id="PTHR37984">
    <property type="entry name" value="PROTEIN CBG26694"/>
    <property type="match status" value="1"/>
</dbReference>
<organism evidence="3 4">
    <name type="scientific">Mytilus coruscus</name>
    <name type="common">Sea mussel</name>
    <dbReference type="NCBI Taxonomy" id="42192"/>
    <lineage>
        <taxon>Eukaryota</taxon>
        <taxon>Metazoa</taxon>
        <taxon>Spiralia</taxon>
        <taxon>Lophotrochozoa</taxon>
        <taxon>Mollusca</taxon>
        <taxon>Bivalvia</taxon>
        <taxon>Autobranchia</taxon>
        <taxon>Pteriomorphia</taxon>
        <taxon>Mytilida</taxon>
        <taxon>Mytiloidea</taxon>
        <taxon>Mytilidae</taxon>
        <taxon>Mytilinae</taxon>
        <taxon>Mytilus</taxon>
    </lineage>
</organism>
<evidence type="ECO:0000313" key="3">
    <source>
        <dbReference type="EMBL" id="CAC5413418.1"/>
    </source>
</evidence>
<dbReference type="InterPro" id="IPR043502">
    <property type="entry name" value="DNA/RNA_pol_sf"/>
</dbReference>
<dbReference type="Pfam" id="PF00078">
    <property type="entry name" value="RVT_1"/>
    <property type="match status" value="1"/>
</dbReference>
<dbReference type="OrthoDB" id="2286242at2759"/>
<dbReference type="PROSITE" id="PS50878">
    <property type="entry name" value="RT_POL"/>
    <property type="match status" value="1"/>
</dbReference>
<dbReference type="Gene3D" id="3.30.70.270">
    <property type="match status" value="2"/>
</dbReference>
<evidence type="ECO:0000313" key="4">
    <source>
        <dbReference type="Proteomes" id="UP000507470"/>
    </source>
</evidence>
<dbReference type="SUPFAM" id="SSF56672">
    <property type="entry name" value="DNA/RNA polymerases"/>
    <property type="match status" value="1"/>
</dbReference>
<keyword evidence="4" id="KW-1185">Reference proteome</keyword>
<sequence length="915" mass="105691">MESSWTYPYLGHLPILIYLYVDLTYNPNFTSSDVKKLTKLKIIKFEHCYLTTLKNETFEDFPDSVEQIYFGNIHFLIPHISLEESDFLKPFPKLQVLSLTHMLCRLSDGLKILYPFQKGGDEKKPDKPFEKLVAYCNPRKNEVLESHRFWLVPYQEPFDNFLTELRTRANSCNFQEKDRMMRDKIIFSVTGKLQELLLREDKINLDKAIKICRAYEQSNKHVKELRESTNSTYTVNKVTHHDKFKKKIYQPESKRPQTRHPQSQSKTSYNTQINNKESWGKTCDACKGRNHFKAKCKKIHSISSTQSDQEEDDCWLNAITGHTSENVIQAIGAESKNISALMNVNDCDVRFQLDSAADVNTICKRYIRKEQVKPSTITLRMWNKTPMKPIGENGINNCHDDRFIAKVETQKIGDLGEITLKVDENVPAKTLPSRKLPLSLQDDVKKEIDKLVERQVLIPVTEPSKWVSQMAVVRKPNGKLRICIDPQPLNTALMREHYKLPTLDDVLPKLANAKIFSRLDVREAYWHVKLDKESSDLTTMITPFGRYRWARLPFGLKVSSEIFQRKLTEALGDIEGVLTIADDIIVAGCGRTNEEALIDNDRKLKKLFQRCNDHNILLNEEKKEVGLTEITFHGHRITREGIKVDDVKVKAIHEMPCPTDVSGVKRLCGMVQYMAKFLPDLANDLAPIRELTKKDVPWIWSDECNMAFQRVKKRLTEAPIMAYFDVNKEVVLQVDSSKRGLGAVLLQEGKPVEFASRALKPSECNWAQIEKEALSMLYGLERFDQYTYGRKVIVQNDHKPLAAILSKPLSRAPKRLQDIMMKLFRYDIEFRFVKGVNLVLADTLSRAFLENDNATETARPRIMQLNSFEDIPDARLQEIRLATAEDTELQTLKRIINDGWPQHRDTVPYCALPFF</sequence>
<protein>
    <recommendedName>
        <fullName evidence="2">Reverse transcriptase domain-containing protein</fullName>
    </recommendedName>
</protein>
<dbReference type="FunFam" id="3.10.20.370:FF:000001">
    <property type="entry name" value="Retrovirus-related Pol polyprotein from transposon 17.6-like protein"/>
    <property type="match status" value="1"/>
</dbReference>
<dbReference type="Proteomes" id="UP000507470">
    <property type="component" value="Unassembled WGS sequence"/>
</dbReference>
<dbReference type="CDD" id="cd09274">
    <property type="entry name" value="RNase_HI_RT_Ty3"/>
    <property type="match status" value="1"/>
</dbReference>
<name>A0A6J8E068_MYTCO</name>
<dbReference type="Gene3D" id="3.10.10.10">
    <property type="entry name" value="HIV Type 1 Reverse Transcriptase, subunit A, domain 1"/>
    <property type="match status" value="1"/>
</dbReference>
<dbReference type="InterPro" id="IPR050951">
    <property type="entry name" value="Retrovirus_Pol_polyprotein"/>
</dbReference>
<dbReference type="SUPFAM" id="SSF52047">
    <property type="entry name" value="RNI-like"/>
    <property type="match status" value="1"/>
</dbReference>
<dbReference type="InterPro" id="IPR000477">
    <property type="entry name" value="RT_dom"/>
</dbReference>
<gene>
    <name evidence="3" type="ORF">MCOR_46308</name>
</gene>
<feature type="compositionally biased region" description="Polar residues" evidence="1">
    <location>
        <begin position="259"/>
        <end position="271"/>
    </location>
</feature>
<evidence type="ECO:0000259" key="2">
    <source>
        <dbReference type="PROSITE" id="PS50878"/>
    </source>
</evidence>
<proteinExistence type="predicted"/>
<accession>A0A6J8E068</accession>
<dbReference type="AlphaFoldDB" id="A0A6J8E068"/>
<dbReference type="EMBL" id="CACVKT020008135">
    <property type="protein sequence ID" value="CAC5413418.1"/>
    <property type="molecule type" value="Genomic_DNA"/>
</dbReference>
<dbReference type="Pfam" id="PF17919">
    <property type="entry name" value="RT_RNaseH_2"/>
    <property type="match status" value="1"/>
</dbReference>
<reference evidence="3 4" key="1">
    <citation type="submission" date="2020-06" db="EMBL/GenBank/DDBJ databases">
        <authorList>
            <person name="Li R."/>
            <person name="Bekaert M."/>
        </authorList>
    </citation>
    <scope>NUCLEOTIDE SEQUENCE [LARGE SCALE GENOMIC DNA]</scope>
    <source>
        <strain evidence="4">wild</strain>
    </source>
</reference>
<dbReference type="InterPro" id="IPR041577">
    <property type="entry name" value="RT_RNaseH_2"/>
</dbReference>
<dbReference type="CDD" id="cd01647">
    <property type="entry name" value="RT_LTR"/>
    <property type="match status" value="1"/>
</dbReference>
<feature type="region of interest" description="Disordered" evidence="1">
    <location>
        <begin position="249"/>
        <end position="271"/>
    </location>
</feature>
<dbReference type="FunFam" id="3.30.70.270:FF:000026">
    <property type="entry name" value="Transposon Ty3-G Gag-Pol polyprotein"/>
    <property type="match status" value="1"/>
</dbReference>
<feature type="domain" description="Reverse transcriptase" evidence="2">
    <location>
        <begin position="454"/>
        <end position="637"/>
    </location>
</feature>